<organism evidence="6 7">
    <name type="scientific">Anaeramoeba ignava</name>
    <name type="common">Anaerobic marine amoeba</name>
    <dbReference type="NCBI Taxonomy" id="1746090"/>
    <lineage>
        <taxon>Eukaryota</taxon>
        <taxon>Metamonada</taxon>
        <taxon>Anaeramoebidae</taxon>
        <taxon>Anaeramoeba</taxon>
    </lineage>
</organism>
<proteinExistence type="predicted"/>
<dbReference type="SUPFAM" id="SSF54001">
    <property type="entry name" value="Cysteine proteinases"/>
    <property type="match status" value="1"/>
</dbReference>
<dbReference type="InterPro" id="IPR001394">
    <property type="entry name" value="Peptidase_C19_UCH"/>
</dbReference>
<accession>A0A9Q0LV93</accession>
<dbReference type="PANTHER" id="PTHR24006:SF827">
    <property type="entry name" value="UBIQUITIN CARBOXYL-TERMINAL HYDROLASE 34"/>
    <property type="match status" value="1"/>
</dbReference>
<dbReference type="GO" id="GO:0006508">
    <property type="term" value="P:proteolysis"/>
    <property type="evidence" value="ECO:0007669"/>
    <property type="project" value="UniProtKB-KW"/>
</dbReference>
<keyword evidence="7" id="KW-1185">Reference proteome</keyword>
<name>A0A9Q0LV93_ANAIG</name>
<evidence type="ECO:0000256" key="4">
    <source>
        <dbReference type="SAM" id="MobiDB-lite"/>
    </source>
</evidence>
<dbReference type="GO" id="GO:0005829">
    <property type="term" value="C:cytosol"/>
    <property type="evidence" value="ECO:0007669"/>
    <property type="project" value="TreeGrafter"/>
</dbReference>
<dbReference type="InterPro" id="IPR050164">
    <property type="entry name" value="Peptidase_C19"/>
</dbReference>
<dbReference type="Pfam" id="PF00443">
    <property type="entry name" value="UCH"/>
    <property type="match status" value="1"/>
</dbReference>
<dbReference type="InterPro" id="IPR018200">
    <property type="entry name" value="USP_CS"/>
</dbReference>
<feature type="compositionally biased region" description="Basic and acidic residues" evidence="4">
    <location>
        <begin position="148"/>
        <end position="157"/>
    </location>
</feature>
<gene>
    <name evidence="6" type="ORF">M0811_04835</name>
</gene>
<dbReference type="InterPro" id="IPR038765">
    <property type="entry name" value="Papain-like_cys_pep_sf"/>
</dbReference>
<protein>
    <submittedName>
        <fullName evidence="6">Ubiquitin carboxyl-terminal hydrolase 34</fullName>
    </submittedName>
</protein>
<sequence length="1539" mass="181386">MEDFDEFSNFCLALKFQIPDEDDPTQSLEFIEQGIDHFLKNSFTKEQIDFFSGFLYEIVTEIWGRANFAKEAIQRINQFFQKCLDFIASRIQEENVVIFEILNKILESPVRTGFYQNESGNNRIIKIELDKYKSKDSQNESSHSSPQTEKDKQESKETQSQNNEPEFISSTYRFVSPLLLENIEYFGKIGGFRKIISQILGNDYEVSVFRIQSLIQPIIKCSRIFNEQFLGLILPDIQKILGLILDLDFNQLRNENRKELDSLVDSVELFTRRINSKAADEMRERFNLKLSLKYLISPFLETRVMGINDLSSLTTHVMGNIVDNSTHYFYKSFEWLNTENLIDWIEEEKIVDLLINERMHPEILKRSGSIFEFLAKYDKLTMNQFEKIWSYADGSHKSTTEIIYSLFSNILNYISSGNLKELFGKTIAKIQKWEEYSISLLRDFTFYELIKSNEDIDQTSGLNKIWELIKSKELEIETKKSIIQVFQQIFTRKECTEKIKETILIKSLNDIQSNPIIHLKLIQNIIDTYPLKSSMKFYYTHEDRESLIKKLQSSLKILDLLTDELLDFKKQFENLQSQNQFSIPKSQSKESMNLIKMEQHDYNYNIAIRFDLLKTIISDLIQFSSEQIEKLWQSFVENPRDEMEMDLFFQFLISIKFSNQFVSVLFQKAEKLNPETMTPKGFQFFQHFCYQINLIEKIIDGSDANFQVKDIMTSNEFGIESLWKIALLSKDPDVKKLSANFLIQFQIFRYDIILKEEEKVKERREQFISKCINYLSDNKNPNVQNRTIDILTAFIEKIEQTTINADSTKKINQDIPVSLNLKITNLDEKTEETTMVVYGNQTVKEFRNELAKLLDVPLTSFTVSHPLIQKKHDLLTLEDVGLYVAPIKELAIKILRRSDSKPKIKEIHSQDNSSIQIKKENLPSFLLSKYFDKLFQFLAIKEHGTAAKIWNLLMKMPKDKGFLLSFYQLCEDRQEYPEWKQKLQSLDCSYKLIYGLQIIQQFLEYPESVTQELGKEVDRQKWIQTFIRVDGVEYLVKNLVDIPLDQDKDDHECFEFQKSTALILKMIYQLLVNEDSKFRTDIQIKNFSIGIILNKLIDLTIKFGSTESKQTSEESVNLINDIVSYSVKIIVQGCLTEQEEWRNSLKRYPEISIWLKRSLVDSPVNSVREILANGIIKISKNDIDSSPQKNRERQDEEPFRIFFLKNLMKFMEEILDIEPKPEKHDHIIYYEQYFKVVQELINLGYTSNDKMELKNLVYQMIQVIKTYPITEKENSTDKEADERLIGQFNLIRTITSHEKSLKMEIEQKEMVIEELFNQFLFGIPQMQPNQTDIQMHEVTPPKCKAPKTRKACFELVCELSRDCFDNFKAIMSLLNQKHSKFEDMDTWNYSPQYYSQSSTGYRGLTNLGATCYMNSLLQQLFMIQEFRDAILTLDFEKENEKEKNLEKKTIPNEDKISYQLQRIFWYLTKTELGFVNTKLLCNTFKDWENKPLRTSVQMDAEEFLNILFNNLETEISDKEQKNILRDLFRGTFINQVIPY</sequence>
<comment type="caution">
    <text evidence="6">The sequence shown here is derived from an EMBL/GenBank/DDBJ whole genome shotgun (WGS) entry which is preliminary data.</text>
</comment>
<dbReference type="EMBL" id="JAPDFW010000053">
    <property type="protein sequence ID" value="KAJ5078510.1"/>
    <property type="molecule type" value="Genomic_DNA"/>
</dbReference>
<evidence type="ECO:0000256" key="3">
    <source>
        <dbReference type="ARBA" id="ARBA00022801"/>
    </source>
</evidence>
<evidence type="ECO:0000313" key="7">
    <source>
        <dbReference type="Proteomes" id="UP001149090"/>
    </source>
</evidence>
<dbReference type="GO" id="GO:0004843">
    <property type="term" value="F:cysteine-type deubiquitinase activity"/>
    <property type="evidence" value="ECO:0007669"/>
    <property type="project" value="InterPro"/>
</dbReference>
<keyword evidence="3 6" id="KW-0378">Hydrolase</keyword>
<feature type="domain" description="USP" evidence="5">
    <location>
        <begin position="1402"/>
        <end position="1539"/>
    </location>
</feature>
<evidence type="ECO:0000256" key="2">
    <source>
        <dbReference type="ARBA" id="ARBA00022786"/>
    </source>
</evidence>
<dbReference type="GO" id="GO:0016579">
    <property type="term" value="P:protein deubiquitination"/>
    <property type="evidence" value="ECO:0007669"/>
    <property type="project" value="InterPro"/>
</dbReference>
<evidence type="ECO:0000256" key="1">
    <source>
        <dbReference type="ARBA" id="ARBA00022670"/>
    </source>
</evidence>
<dbReference type="Gene3D" id="3.90.70.10">
    <property type="entry name" value="Cysteine proteinases"/>
    <property type="match status" value="1"/>
</dbReference>
<dbReference type="InterPro" id="IPR056850">
    <property type="entry name" value="ARM_UBP34_24_USP9X_Y"/>
</dbReference>
<dbReference type="Proteomes" id="UP001149090">
    <property type="component" value="Unassembled WGS sequence"/>
</dbReference>
<keyword evidence="2" id="KW-0833">Ubl conjugation pathway</keyword>
<feature type="region of interest" description="Disordered" evidence="4">
    <location>
        <begin position="134"/>
        <end position="164"/>
    </location>
</feature>
<reference evidence="6" key="1">
    <citation type="submission" date="2022-10" db="EMBL/GenBank/DDBJ databases">
        <title>Novel sulphate-reducing endosymbionts in the free-living metamonad Anaeramoeba.</title>
        <authorList>
            <person name="Jerlstrom-Hultqvist J."/>
            <person name="Cepicka I."/>
            <person name="Gallot-Lavallee L."/>
            <person name="Salas-Leiva D."/>
            <person name="Curtis B.A."/>
            <person name="Zahonova K."/>
            <person name="Pipaliya S."/>
            <person name="Dacks J."/>
            <person name="Roger A.J."/>
        </authorList>
    </citation>
    <scope>NUCLEOTIDE SEQUENCE</scope>
    <source>
        <strain evidence="6">BMAN</strain>
    </source>
</reference>
<dbReference type="GO" id="GO:0005634">
    <property type="term" value="C:nucleus"/>
    <property type="evidence" value="ECO:0007669"/>
    <property type="project" value="TreeGrafter"/>
</dbReference>
<dbReference type="Pfam" id="PF25010">
    <property type="entry name" value="ARM_UBP24_USP9X-Y"/>
    <property type="match status" value="1"/>
</dbReference>
<dbReference type="OrthoDB" id="289038at2759"/>
<keyword evidence="1" id="KW-0645">Protease</keyword>
<evidence type="ECO:0000259" key="5">
    <source>
        <dbReference type="PROSITE" id="PS50235"/>
    </source>
</evidence>
<dbReference type="InterPro" id="IPR028889">
    <property type="entry name" value="USP"/>
</dbReference>
<dbReference type="PANTHER" id="PTHR24006">
    <property type="entry name" value="UBIQUITIN CARBOXYL-TERMINAL HYDROLASE"/>
    <property type="match status" value="1"/>
</dbReference>
<dbReference type="PROSITE" id="PS50235">
    <property type="entry name" value="USP_3"/>
    <property type="match status" value="1"/>
</dbReference>
<evidence type="ECO:0000313" key="6">
    <source>
        <dbReference type="EMBL" id="KAJ5078510.1"/>
    </source>
</evidence>
<dbReference type="PROSITE" id="PS00972">
    <property type="entry name" value="USP_1"/>
    <property type="match status" value="1"/>
</dbReference>